<feature type="compositionally biased region" description="Basic residues" evidence="1">
    <location>
        <begin position="652"/>
        <end position="661"/>
    </location>
</feature>
<dbReference type="Proteomes" id="UP000077521">
    <property type="component" value="Unassembled WGS sequence"/>
</dbReference>
<feature type="compositionally biased region" description="Low complexity" evidence="1">
    <location>
        <begin position="481"/>
        <end position="494"/>
    </location>
</feature>
<gene>
    <name evidence="2" type="ORF">A4X13_0g3048</name>
</gene>
<organism evidence="2 3">
    <name type="scientific">Tilletia indica</name>
    <dbReference type="NCBI Taxonomy" id="43049"/>
    <lineage>
        <taxon>Eukaryota</taxon>
        <taxon>Fungi</taxon>
        <taxon>Dikarya</taxon>
        <taxon>Basidiomycota</taxon>
        <taxon>Ustilaginomycotina</taxon>
        <taxon>Exobasidiomycetes</taxon>
        <taxon>Tilletiales</taxon>
        <taxon>Tilletiaceae</taxon>
        <taxon>Tilletia</taxon>
    </lineage>
</organism>
<protein>
    <submittedName>
        <fullName evidence="2">Uncharacterized protein</fullName>
    </submittedName>
</protein>
<reference evidence="2" key="1">
    <citation type="submission" date="2016-04" db="EMBL/GenBank/DDBJ databases">
        <authorList>
            <person name="Nguyen H.D."/>
            <person name="Samba Siva P."/>
            <person name="Cullis J."/>
            <person name="Levesque C.A."/>
            <person name="Hambleton S."/>
        </authorList>
    </citation>
    <scope>NUCLEOTIDE SEQUENCE</scope>
    <source>
        <strain evidence="2">DAOMC 236416</strain>
    </source>
</reference>
<keyword evidence="3" id="KW-1185">Reference proteome</keyword>
<evidence type="ECO:0000313" key="2">
    <source>
        <dbReference type="EMBL" id="KAE8255404.1"/>
    </source>
</evidence>
<feature type="region of interest" description="Disordered" evidence="1">
    <location>
        <begin position="456"/>
        <end position="578"/>
    </location>
</feature>
<feature type="compositionally biased region" description="Acidic residues" evidence="1">
    <location>
        <begin position="548"/>
        <end position="561"/>
    </location>
</feature>
<evidence type="ECO:0000256" key="1">
    <source>
        <dbReference type="SAM" id="MobiDB-lite"/>
    </source>
</evidence>
<feature type="compositionally biased region" description="Acidic residues" evidence="1">
    <location>
        <begin position="495"/>
        <end position="505"/>
    </location>
</feature>
<name>A0A8T8T5F5_9BASI</name>
<feature type="compositionally biased region" description="Acidic residues" evidence="1">
    <location>
        <begin position="471"/>
        <end position="480"/>
    </location>
</feature>
<comment type="caution">
    <text evidence="2">The sequence shown here is derived from an EMBL/GenBank/DDBJ whole genome shotgun (WGS) entry which is preliminary data.</text>
</comment>
<dbReference type="AlphaFoldDB" id="A0A8T8T5F5"/>
<accession>A0A8T8T5F5</accession>
<feature type="region of interest" description="Disordered" evidence="1">
    <location>
        <begin position="616"/>
        <end position="661"/>
    </location>
</feature>
<evidence type="ECO:0000313" key="3">
    <source>
        <dbReference type="Proteomes" id="UP000077521"/>
    </source>
</evidence>
<feature type="compositionally biased region" description="Low complexity" evidence="1">
    <location>
        <begin position="536"/>
        <end position="547"/>
    </location>
</feature>
<feature type="compositionally biased region" description="Low complexity" evidence="1">
    <location>
        <begin position="628"/>
        <end position="644"/>
    </location>
</feature>
<reference evidence="2" key="2">
    <citation type="journal article" date="2019" name="IMA Fungus">
        <title>Genome sequencing and comparison of five Tilletia species to identify candidate genes for the detection of regulated species infecting wheat.</title>
        <authorList>
            <person name="Nguyen H.D.T."/>
            <person name="Sultana T."/>
            <person name="Kesanakurti P."/>
            <person name="Hambleton S."/>
        </authorList>
    </citation>
    <scope>NUCLEOTIDE SEQUENCE</scope>
    <source>
        <strain evidence="2">DAOMC 236416</strain>
    </source>
</reference>
<sequence length="661" mass="74266">MPLFTPNPSQFDRFPGEVVLLIIRHFLEPRPRGNQTLKEFVAATVPFQHLSRKFKLAIDMVIGLHLHTFTYPRHHGVHTDIAPWHISTHDGLVRHRDYWSFYQGRDATRIPVFGDIINTLTVPRIPTLRCISLDVRALEPISKSSLRLWKTLHAPRWVQTSTILTRIASSTCGLEELNIRVSPQQDLLNIVQEIVDRNKRLRIVRIDVDSTIVSNRNIRPTIRLDKMFGCYKTRVPLQRLIIRAPGCNIKTWATSKEQQAQFFVHLRHMKEVVLACHLFNALLPTVIWVYHLLRHMPALELGDIAIHAADSHKVSMSDVDLQLLHMHALDKLSLQIPEVDTHLLRSINALGLYKLRIKSSVPVADWPTCVDSHFPNLFIAHIMCPGPSALRIQALGVPERWFYQNLGGMHNHTRPHSQPFLAYIKPYSRRRYECPDPPAINPHPYRLPEACEMGWDEEDSEATVTTGSDYPDSEDEEEEYPGSQSSELSSLTELSDSESDGEVQQESDHVDSESSDDVEPEYPTGEGSQHSDDQSSELSSSTALSSSESDDGVQQDPDYVDLENSSNDGSTIYESSVSMVGPVSTVPNLVEHNNNADDAEHDASIALISLGQPLANSQVSNAHDHTESYPAASGSSSTESGSTTHATDPSRPHKRPRLSHH</sequence>
<feature type="compositionally biased region" description="Polar residues" evidence="1">
    <location>
        <begin position="563"/>
        <end position="578"/>
    </location>
</feature>
<proteinExistence type="predicted"/>
<dbReference type="EMBL" id="LWDF02000160">
    <property type="protein sequence ID" value="KAE8255404.1"/>
    <property type="molecule type" value="Genomic_DNA"/>
</dbReference>